<organism evidence="2 3">
    <name type="scientific">Pyrrhoderma noxium</name>
    <dbReference type="NCBI Taxonomy" id="2282107"/>
    <lineage>
        <taxon>Eukaryota</taxon>
        <taxon>Fungi</taxon>
        <taxon>Dikarya</taxon>
        <taxon>Basidiomycota</taxon>
        <taxon>Agaricomycotina</taxon>
        <taxon>Agaricomycetes</taxon>
        <taxon>Hymenochaetales</taxon>
        <taxon>Hymenochaetaceae</taxon>
        <taxon>Pyrrhoderma</taxon>
    </lineage>
</organism>
<protein>
    <submittedName>
        <fullName evidence="2">Uncharacterized protein</fullName>
    </submittedName>
</protein>
<dbReference type="Pfam" id="PF06127">
    <property type="entry name" value="Mpo1-like"/>
    <property type="match status" value="1"/>
</dbReference>
<feature type="transmembrane region" description="Helical" evidence="1">
    <location>
        <begin position="69"/>
        <end position="92"/>
    </location>
</feature>
<name>A0A286ULM3_9AGAM</name>
<evidence type="ECO:0000313" key="2">
    <source>
        <dbReference type="EMBL" id="PAV20511.1"/>
    </source>
</evidence>
<dbReference type="PANTHER" id="PTHR28026">
    <property type="entry name" value="DUF962 DOMAIN PROTEIN (AFU_ORTHOLOGUE AFUA_8G05310)"/>
    <property type="match status" value="1"/>
</dbReference>
<feature type="transmembrane region" description="Helical" evidence="1">
    <location>
        <begin position="27"/>
        <end position="49"/>
    </location>
</feature>
<keyword evidence="3" id="KW-1185">Reference proteome</keyword>
<dbReference type="InParanoid" id="A0A286ULM3"/>
<keyword evidence="1" id="KW-0472">Membrane</keyword>
<dbReference type="AlphaFoldDB" id="A0A286ULM3"/>
<keyword evidence="1" id="KW-0812">Transmembrane</keyword>
<evidence type="ECO:0000256" key="1">
    <source>
        <dbReference type="SAM" id="Phobius"/>
    </source>
</evidence>
<keyword evidence="1" id="KW-1133">Transmembrane helix</keyword>
<accession>A0A286ULM3</accession>
<feature type="transmembrane region" description="Helical" evidence="1">
    <location>
        <begin position="113"/>
        <end position="132"/>
    </location>
</feature>
<dbReference type="OrthoDB" id="2124888at2759"/>
<dbReference type="GO" id="GO:0005783">
    <property type="term" value="C:endoplasmic reticulum"/>
    <property type="evidence" value="ECO:0007669"/>
    <property type="project" value="TreeGrafter"/>
</dbReference>
<evidence type="ECO:0000313" key="3">
    <source>
        <dbReference type="Proteomes" id="UP000217199"/>
    </source>
</evidence>
<sequence>MPAKLLDVVDQLVFYGAYHSNKVNVRIHMICVPILIWTFQIVLASIPPPSVFPHFEHTFNSALLFKPNWAIVQASLYLAYYYLLFPTAAFIYTPQSILSVLSATAVAQNPENLKYALALHVVCWIAQFYGHGVHERRSPALLDNLIGAIVLAPFFVHLELLFECGYFSGLHKDVRNGIGKEVAKFRRDRAQAKREN</sequence>
<dbReference type="GO" id="GO:0016020">
    <property type="term" value="C:membrane"/>
    <property type="evidence" value="ECO:0007669"/>
    <property type="project" value="GOC"/>
</dbReference>
<reference evidence="2 3" key="1">
    <citation type="journal article" date="2017" name="Mol. Ecol.">
        <title>Comparative and population genomic landscape of Phellinus noxius: A hypervariable fungus causing root rot in trees.</title>
        <authorList>
            <person name="Chung C.L."/>
            <person name="Lee T.J."/>
            <person name="Akiba M."/>
            <person name="Lee H.H."/>
            <person name="Kuo T.H."/>
            <person name="Liu D."/>
            <person name="Ke H.M."/>
            <person name="Yokoi T."/>
            <person name="Roa M.B."/>
            <person name="Lu M.J."/>
            <person name="Chang Y.Y."/>
            <person name="Ann P.J."/>
            <person name="Tsai J.N."/>
            <person name="Chen C.Y."/>
            <person name="Tzean S.S."/>
            <person name="Ota Y."/>
            <person name="Hattori T."/>
            <person name="Sahashi N."/>
            <person name="Liou R.F."/>
            <person name="Kikuchi T."/>
            <person name="Tsai I.J."/>
        </authorList>
    </citation>
    <scope>NUCLEOTIDE SEQUENCE [LARGE SCALE GENOMIC DNA]</scope>
    <source>
        <strain evidence="2 3">FFPRI411160</strain>
    </source>
</reference>
<feature type="transmembrane region" description="Helical" evidence="1">
    <location>
        <begin position="144"/>
        <end position="162"/>
    </location>
</feature>
<dbReference type="EMBL" id="NBII01000003">
    <property type="protein sequence ID" value="PAV20511.1"/>
    <property type="molecule type" value="Genomic_DNA"/>
</dbReference>
<dbReference type="GO" id="GO:0046521">
    <property type="term" value="P:sphingoid catabolic process"/>
    <property type="evidence" value="ECO:0007669"/>
    <property type="project" value="TreeGrafter"/>
</dbReference>
<dbReference type="FunCoup" id="A0A286ULM3">
    <property type="interactions" value="82"/>
</dbReference>
<gene>
    <name evidence="2" type="ORF">PNOK_0313800</name>
</gene>
<dbReference type="Proteomes" id="UP000217199">
    <property type="component" value="Unassembled WGS sequence"/>
</dbReference>
<dbReference type="PANTHER" id="PTHR28026:SF9">
    <property type="entry name" value="2-HYDROXY-PALMITIC ACID DIOXYGENASE MPO1"/>
    <property type="match status" value="1"/>
</dbReference>
<comment type="caution">
    <text evidence="2">The sequence shown here is derived from an EMBL/GenBank/DDBJ whole genome shotgun (WGS) entry which is preliminary data.</text>
</comment>
<dbReference type="InterPro" id="IPR009305">
    <property type="entry name" value="Mpo1-like"/>
</dbReference>
<proteinExistence type="predicted"/>